<keyword evidence="6" id="KW-0238">DNA-binding</keyword>
<feature type="transmembrane region" description="Helical" evidence="11">
    <location>
        <begin position="1216"/>
        <end position="1241"/>
    </location>
</feature>
<dbReference type="InterPro" id="IPR046371">
    <property type="entry name" value="Bcl-2_BH1-3"/>
</dbReference>
<evidence type="ECO:0000256" key="6">
    <source>
        <dbReference type="ARBA" id="ARBA00023125"/>
    </source>
</evidence>
<keyword evidence="7" id="KW-0010">Activator</keyword>
<dbReference type="PANTHER" id="PTHR13580:SF9">
    <property type="entry name" value="AXIN1 UP-REGULATED 1, ISOFORM A"/>
    <property type="match status" value="1"/>
</dbReference>
<dbReference type="GO" id="GO:0000981">
    <property type="term" value="F:DNA-binding transcription factor activity, RNA polymerase II-specific"/>
    <property type="evidence" value="ECO:0007669"/>
    <property type="project" value="TreeGrafter"/>
</dbReference>
<feature type="region of interest" description="Disordered" evidence="10">
    <location>
        <begin position="322"/>
        <end position="354"/>
    </location>
</feature>
<dbReference type="Pfam" id="PF00452">
    <property type="entry name" value="Bcl-2"/>
    <property type="match status" value="1"/>
</dbReference>
<feature type="compositionally biased region" description="Pro residues" evidence="10">
    <location>
        <begin position="746"/>
        <end position="757"/>
    </location>
</feature>
<evidence type="ECO:0000256" key="5">
    <source>
        <dbReference type="ARBA" id="ARBA00023015"/>
    </source>
</evidence>
<dbReference type="InterPro" id="IPR036834">
    <property type="entry name" value="Bcl-2-like_sf"/>
</dbReference>
<feature type="region of interest" description="Disordered" evidence="10">
    <location>
        <begin position="938"/>
        <end position="980"/>
    </location>
</feature>
<reference evidence="14 15" key="2">
    <citation type="submission" date="2018-11" db="EMBL/GenBank/DDBJ databases">
        <authorList>
            <consortium name="Pathogen Informatics"/>
        </authorList>
    </citation>
    <scope>NUCLEOTIDE SEQUENCE [LARGE SCALE GENOMIC DNA]</scope>
</reference>
<evidence type="ECO:0000256" key="7">
    <source>
        <dbReference type="ARBA" id="ARBA00023159"/>
    </source>
</evidence>
<comment type="subcellular location">
    <subcellularLocation>
        <location evidence="1">Nucleus</location>
    </subcellularLocation>
</comment>
<feature type="compositionally biased region" description="Polar residues" evidence="10">
    <location>
        <begin position="876"/>
        <end position="885"/>
    </location>
</feature>
<dbReference type="Proteomes" id="UP000274504">
    <property type="component" value="Unassembled WGS sequence"/>
</dbReference>
<feature type="compositionally biased region" description="Acidic residues" evidence="10">
    <location>
        <begin position="948"/>
        <end position="961"/>
    </location>
</feature>
<dbReference type="InterPro" id="IPR023260">
    <property type="entry name" value="Cys/Ser-rich_nuc_prot"/>
</dbReference>
<sequence>MNMEDPFFDAKNKDHLVDSCIEGKVSDCENLPQSAMLTPREKRVRFSRTQVYYFNRQQGHSSVPQRGGCSLGMASVHFHSEVHRESAFRKMRQSEKRLNLANNFTVPSQPNGRGRRRKYKHSRVILLPPSKDIEENVNTGDDRRIPLYISPPKLSPQRYDSSEPEITQVPITRTPSPPCLSPQKEIANIEISVDIPETDSENSMESISVSKTTTKKLLPLPPVVRTRLLKQAGVSSIDDSERLNCALLRNSRITVGCGCISTFCNPETCSCALEGIPCQVDRPAFPCSCSDQCKNPCGRVEFSTARVRSHALHVLQRVREERLSQLGSSPKSPPPSPVAENPPPSPPPLHSPVFHTSIYDLPPPPLVSTSPHSPVSPDGADHSIFRSPLVTPISMNCAIMAASTPTSKAIVVYKPPFSLLRECFERIIDTEVPQQIPKSVTEGNPTEKVMPLNDVPVVDDVHNIIKPKSDLEMVKETLPESAGCDAFLQGKAIFTTTSSILRTPSPPPPPPKIPTKRAVKYVQTLTTGPNPECMLSLDRLSLRKRRIIRSPCLHSIRKRMTLNVQLQLEHEQQSPIRGIPPPFVKSPSIMCDANDPLASTPPPIWPPPKGGVGIDEIWDDGPLLQTYKNMEQHVKDQVERFKNSVRPPPATSKPSTSVPPVLQPSPALASAATPSRKKKRNNKHKRKGGAGAVGAAAQQQQAPAVPAQPAADISHAPAPISNPAPPSSLSPSSNGVELQSPLQQQPQPPSPPHPPCSSSPRGPEGLCPPPSSNKLGSSPSVNAASNTPPAASPTTYATAPSSPAKAISSSSSVSAGPSVVPAIPTGALAPTPVVPAPVPAAIPAPMYPLLSHLPVDLMPPPHPPALCPSSSGSSSARFGSPQQPSCLLPTPVEAQTTSSLTASLTTPNGEFNMSLLLRAWYEAGYAMGQAHADQILGLRPGPCVSGDGSDEEEDEDDEEEVERQVVQQKKGKPRKAKNSESRQTFQLLSRVVESRVKLAWIPSVIRRFPLVAQAGIDTEMVKPDKLSSMEFHRFSTSSSGSLPILIQLPRTISSKTTDIAIDLVNTFESRYAHDYESLIDDALRIHSSSSSETDLGSPHPTDYTYLRTRYMAILKSLFASQINWGRIVAMISFLRALCVILDTTPGSQSSSSSADDYTSEDPPITNLQVAILHYLIWTIEFIHNESRLGEWIKEHGGWEGLEKFVHSGESSIYSRFASVFVGASILFAPIGLASAIGFFLYRLWARMFE</sequence>
<evidence type="ECO:0000256" key="3">
    <source>
        <dbReference type="ARBA" id="ARBA00009458"/>
    </source>
</evidence>
<name>A0A158QGA5_HYMDI</name>
<dbReference type="PRINTS" id="PR02031">
    <property type="entry name" value="CYSSERRICHNP"/>
</dbReference>
<evidence type="ECO:0000256" key="1">
    <source>
        <dbReference type="ARBA" id="ARBA00004123"/>
    </source>
</evidence>
<keyword evidence="11" id="KW-1133">Transmembrane helix</keyword>
<feature type="compositionally biased region" description="Low complexity" evidence="10">
    <location>
        <begin position="658"/>
        <end position="674"/>
    </location>
</feature>
<keyword evidence="11" id="KW-0812">Transmembrane</keyword>
<feature type="compositionally biased region" description="Low complexity" evidence="10">
    <location>
        <begin position="729"/>
        <end position="745"/>
    </location>
</feature>
<evidence type="ECO:0000259" key="12">
    <source>
        <dbReference type="Pfam" id="PF00452"/>
    </source>
</evidence>
<protein>
    <submittedName>
        <fullName evidence="16">CSRNP_N domain-containing protein</fullName>
    </submittedName>
</protein>
<evidence type="ECO:0000256" key="8">
    <source>
        <dbReference type="ARBA" id="ARBA00023163"/>
    </source>
</evidence>
<reference evidence="16" key="1">
    <citation type="submission" date="2016-04" db="UniProtKB">
        <authorList>
            <consortium name="WormBaseParasite"/>
        </authorList>
    </citation>
    <scope>IDENTIFICATION</scope>
</reference>
<dbReference type="PROSITE" id="PS50062">
    <property type="entry name" value="BCL2_FAMILY"/>
    <property type="match status" value="1"/>
</dbReference>
<feature type="compositionally biased region" description="Low complexity" evidence="10">
    <location>
        <begin position="777"/>
        <end position="818"/>
    </location>
</feature>
<feature type="compositionally biased region" description="Basic residues" evidence="10">
    <location>
        <begin position="675"/>
        <end position="688"/>
    </location>
</feature>
<dbReference type="InterPro" id="IPR002475">
    <property type="entry name" value="Bcl2-like"/>
</dbReference>
<feature type="domain" description="Bcl-2 Bcl-2 homology region 1-3" evidence="12">
    <location>
        <begin position="1067"/>
        <end position="1198"/>
    </location>
</feature>
<keyword evidence="11" id="KW-0472">Membrane</keyword>
<gene>
    <name evidence="14" type="ORF">HDID_LOCUS10312</name>
</gene>
<dbReference type="SUPFAM" id="SSF56854">
    <property type="entry name" value="Bcl-2 inhibitors of programmed cell death"/>
    <property type="match status" value="1"/>
</dbReference>
<evidence type="ECO:0000256" key="10">
    <source>
        <dbReference type="SAM" id="MobiDB-lite"/>
    </source>
</evidence>
<keyword evidence="9" id="KW-0539">Nucleus</keyword>
<feature type="domain" description="Cysteine/serine-rich nuclear protein N-terminal" evidence="13">
    <location>
        <begin position="41"/>
        <end position="100"/>
    </location>
</feature>
<dbReference type="Gene3D" id="1.10.437.10">
    <property type="entry name" value="Blc2-like"/>
    <property type="match status" value="1"/>
</dbReference>
<dbReference type="Pfam" id="PF16019">
    <property type="entry name" value="CSRNP_N"/>
    <property type="match status" value="2"/>
</dbReference>
<evidence type="ECO:0000313" key="14">
    <source>
        <dbReference type="EMBL" id="VDL63076.1"/>
    </source>
</evidence>
<keyword evidence="4" id="KW-0053">Apoptosis</keyword>
<keyword evidence="8" id="KW-0804">Transcription</keyword>
<dbReference type="GO" id="GO:0043565">
    <property type="term" value="F:sequence-specific DNA binding"/>
    <property type="evidence" value="ECO:0007669"/>
    <property type="project" value="TreeGrafter"/>
</dbReference>
<evidence type="ECO:0000256" key="11">
    <source>
        <dbReference type="SAM" id="Phobius"/>
    </source>
</evidence>
<organism evidence="16">
    <name type="scientific">Hymenolepis diminuta</name>
    <name type="common">Rat tapeworm</name>
    <dbReference type="NCBI Taxonomy" id="6216"/>
    <lineage>
        <taxon>Eukaryota</taxon>
        <taxon>Metazoa</taxon>
        <taxon>Spiralia</taxon>
        <taxon>Lophotrochozoa</taxon>
        <taxon>Platyhelminthes</taxon>
        <taxon>Cestoda</taxon>
        <taxon>Eucestoda</taxon>
        <taxon>Cyclophyllidea</taxon>
        <taxon>Hymenolepididae</taxon>
        <taxon>Hymenolepis</taxon>
    </lineage>
</organism>
<accession>A0A158QGA5</accession>
<feature type="region of interest" description="Disordered" evidence="10">
    <location>
        <begin position="643"/>
        <end position="818"/>
    </location>
</feature>
<dbReference type="STRING" id="6216.A0A158QGA5"/>
<proteinExistence type="inferred from homology"/>
<evidence type="ECO:0000256" key="4">
    <source>
        <dbReference type="ARBA" id="ARBA00022703"/>
    </source>
</evidence>
<dbReference type="GO" id="GO:0006915">
    <property type="term" value="P:apoptotic process"/>
    <property type="evidence" value="ECO:0007669"/>
    <property type="project" value="UniProtKB-KW"/>
</dbReference>
<dbReference type="PANTHER" id="PTHR13580">
    <property type="entry name" value="TGF-BETA INDUCED APOPTOSIS PROTEIN"/>
    <property type="match status" value="1"/>
</dbReference>
<dbReference type="GO" id="GO:0005634">
    <property type="term" value="C:nucleus"/>
    <property type="evidence" value="ECO:0007669"/>
    <property type="project" value="UniProtKB-SubCell"/>
</dbReference>
<dbReference type="EMBL" id="UYSG01011617">
    <property type="protein sequence ID" value="VDL63076.1"/>
    <property type="molecule type" value="Genomic_DNA"/>
</dbReference>
<keyword evidence="5" id="KW-0805">Transcription regulation</keyword>
<dbReference type="OrthoDB" id="5946974at2759"/>
<feature type="region of interest" description="Disordered" evidence="10">
    <location>
        <begin position="864"/>
        <end position="889"/>
    </location>
</feature>
<evidence type="ECO:0000256" key="9">
    <source>
        <dbReference type="ARBA" id="ARBA00023242"/>
    </source>
</evidence>
<evidence type="ECO:0000259" key="13">
    <source>
        <dbReference type="Pfam" id="PF16019"/>
    </source>
</evidence>
<feature type="compositionally biased region" description="Low complexity" evidence="10">
    <location>
        <begin position="693"/>
        <end position="719"/>
    </location>
</feature>
<dbReference type="InterPro" id="IPR031972">
    <property type="entry name" value="CSRNP_N"/>
</dbReference>
<dbReference type="WBParaSite" id="HDID_0001031401-mRNA-1">
    <property type="protein sequence ID" value="HDID_0001031401-mRNA-1"/>
    <property type="gene ID" value="HDID_0001031401"/>
</dbReference>
<comment type="similarity">
    <text evidence="2">Belongs to the AXUD1 family.</text>
</comment>
<evidence type="ECO:0000313" key="16">
    <source>
        <dbReference type="WBParaSite" id="HDID_0001031401-mRNA-1"/>
    </source>
</evidence>
<dbReference type="GO" id="GO:0042981">
    <property type="term" value="P:regulation of apoptotic process"/>
    <property type="evidence" value="ECO:0007669"/>
    <property type="project" value="InterPro"/>
</dbReference>
<evidence type="ECO:0000313" key="15">
    <source>
        <dbReference type="Proteomes" id="UP000274504"/>
    </source>
</evidence>
<comment type="similarity">
    <text evidence="3">Belongs to the Bcl-2 family.</text>
</comment>
<feature type="domain" description="Cysteine/serine-rich nuclear protein N-terminal" evidence="13">
    <location>
        <begin position="201"/>
        <end position="321"/>
    </location>
</feature>
<evidence type="ECO:0000256" key="2">
    <source>
        <dbReference type="ARBA" id="ARBA00008548"/>
    </source>
</evidence>
<feature type="compositionally biased region" description="Pro residues" evidence="10">
    <location>
        <begin position="331"/>
        <end position="350"/>
    </location>
</feature>
<dbReference type="AlphaFoldDB" id="A0A158QGA5"/>